<dbReference type="STRING" id="326522.BWD08_07080"/>
<dbReference type="RefSeq" id="WP_085390534.1">
    <property type="nucleotide sequence ID" value="NZ_JBGNXI010000005.1"/>
</dbReference>
<keyword evidence="4 6" id="KW-1133">Transmembrane helix</keyword>
<evidence type="ECO:0000313" key="9">
    <source>
        <dbReference type="Proteomes" id="UP000268229"/>
    </source>
</evidence>
<reference evidence="8 9" key="1">
    <citation type="submission" date="2018-12" db="EMBL/GenBank/DDBJ databases">
        <authorList>
            <consortium name="Pathogen Informatics"/>
        </authorList>
    </citation>
    <scope>NUCLEOTIDE SEQUENCE [LARGE SCALE GENOMIC DNA]</scope>
    <source>
        <strain evidence="8 9">NCTC12227</strain>
    </source>
</reference>
<evidence type="ECO:0000256" key="3">
    <source>
        <dbReference type="ARBA" id="ARBA00022692"/>
    </source>
</evidence>
<dbReference type="PANTHER" id="PTHR36115">
    <property type="entry name" value="PROLINE-RICH ANTIGEN HOMOLOG-RELATED"/>
    <property type="match status" value="1"/>
</dbReference>
<gene>
    <name evidence="8" type="ORF">NCTC12227_00669</name>
</gene>
<dbReference type="OrthoDB" id="5298807at2"/>
<dbReference type="AlphaFoldDB" id="A0A1X3CJ97"/>
<evidence type="ECO:0000313" key="8">
    <source>
        <dbReference type="EMBL" id="VEJ20947.1"/>
    </source>
</evidence>
<dbReference type="InterPro" id="IPR051791">
    <property type="entry name" value="Pra-immunoreactive"/>
</dbReference>
<organism evidence="8 9">
    <name type="scientific">Neisseria animaloris</name>
    <dbReference type="NCBI Taxonomy" id="326522"/>
    <lineage>
        <taxon>Bacteria</taxon>
        <taxon>Pseudomonadati</taxon>
        <taxon>Pseudomonadota</taxon>
        <taxon>Betaproteobacteria</taxon>
        <taxon>Neisseriales</taxon>
        <taxon>Neisseriaceae</taxon>
        <taxon>Neisseria</taxon>
    </lineage>
</organism>
<protein>
    <submittedName>
        <fullName evidence="8">Membrane protein</fullName>
    </submittedName>
</protein>
<dbReference type="GO" id="GO:0005886">
    <property type="term" value="C:plasma membrane"/>
    <property type="evidence" value="ECO:0007669"/>
    <property type="project" value="UniProtKB-SubCell"/>
</dbReference>
<dbReference type="Proteomes" id="UP000268229">
    <property type="component" value="Chromosome"/>
</dbReference>
<dbReference type="PANTHER" id="PTHR36115:SF10">
    <property type="entry name" value="RDD DOMAIN-CONTAINING PROTEIN"/>
    <property type="match status" value="1"/>
</dbReference>
<sequence length="171" mass="19316">MPDFPSAPLKRRLAAMLYEALLIGAVTAVASLLAGTVAMVLKAVSPILASLAATLLLLGAWWLYFKANWHKQGQTLPMRVWKIGLTNFHRTRPPLPQLRLRFMWACVFIVFIPLLAYAALRHLLGIPPKPAFGAALIWWILPWGFALLNPDRQFLYDYLAGTRLIDLKREK</sequence>
<feature type="domain" description="RDD" evidence="7">
    <location>
        <begin position="7"/>
        <end position="161"/>
    </location>
</feature>
<comment type="subcellular location">
    <subcellularLocation>
        <location evidence="1">Cell membrane</location>
        <topology evidence="1">Multi-pass membrane protein</topology>
    </subcellularLocation>
</comment>
<evidence type="ECO:0000256" key="6">
    <source>
        <dbReference type="SAM" id="Phobius"/>
    </source>
</evidence>
<proteinExistence type="predicted"/>
<feature type="transmembrane region" description="Helical" evidence="6">
    <location>
        <begin position="47"/>
        <end position="65"/>
    </location>
</feature>
<dbReference type="KEGG" id="nani:NCTC12227_00669"/>
<keyword evidence="3 6" id="KW-0812">Transmembrane</keyword>
<evidence type="ECO:0000256" key="1">
    <source>
        <dbReference type="ARBA" id="ARBA00004651"/>
    </source>
</evidence>
<evidence type="ECO:0000256" key="5">
    <source>
        <dbReference type="ARBA" id="ARBA00023136"/>
    </source>
</evidence>
<name>A0A1X3CJ97_9NEIS</name>
<feature type="transmembrane region" description="Helical" evidence="6">
    <location>
        <begin position="20"/>
        <end position="41"/>
    </location>
</feature>
<evidence type="ECO:0000256" key="4">
    <source>
        <dbReference type="ARBA" id="ARBA00022989"/>
    </source>
</evidence>
<accession>A0A1X3CJ97</accession>
<evidence type="ECO:0000256" key="2">
    <source>
        <dbReference type="ARBA" id="ARBA00022475"/>
    </source>
</evidence>
<keyword evidence="5 6" id="KW-0472">Membrane</keyword>
<evidence type="ECO:0000259" key="7">
    <source>
        <dbReference type="Pfam" id="PF06271"/>
    </source>
</evidence>
<keyword evidence="2" id="KW-1003">Cell membrane</keyword>
<keyword evidence="9" id="KW-1185">Reference proteome</keyword>
<feature type="transmembrane region" description="Helical" evidence="6">
    <location>
        <begin position="100"/>
        <end position="119"/>
    </location>
</feature>
<dbReference type="Pfam" id="PF06271">
    <property type="entry name" value="RDD"/>
    <property type="match status" value="1"/>
</dbReference>
<dbReference type="InterPro" id="IPR010432">
    <property type="entry name" value="RDD"/>
</dbReference>
<feature type="transmembrane region" description="Helical" evidence="6">
    <location>
        <begin position="131"/>
        <end position="148"/>
    </location>
</feature>
<dbReference type="EMBL" id="LR134516">
    <property type="protein sequence ID" value="VEJ20947.1"/>
    <property type="molecule type" value="Genomic_DNA"/>
</dbReference>